<dbReference type="InterPro" id="IPR031993">
    <property type="entry name" value="DUF4789"/>
</dbReference>
<dbReference type="eggNOG" id="ENOG502S605">
    <property type="taxonomic scope" value="Eukaryota"/>
</dbReference>
<feature type="domain" description="DUF4789" evidence="2">
    <location>
        <begin position="48"/>
        <end position="137"/>
    </location>
</feature>
<dbReference type="PhylomeDB" id="B4JSL1"/>
<evidence type="ECO:0000313" key="4">
    <source>
        <dbReference type="Proteomes" id="UP000001070"/>
    </source>
</evidence>
<feature type="chain" id="PRO_5002812672" evidence="1">
    <location>
        <begin position="26"/>
        <end position="202"/>
    </location>
</feature>
<protein>
    <submittedName>
        <fullName evidence="3">GH17899</fullName>
    </submittedName>
</protein>
<accession>B4JSL1</accession>
<dbReference type="KEGG" id="dgr:6567586"/>
<dbReference type="OMA" id="CYPAYRQ"/>
<dbReference type="Proteomes" id="UP000001070">
    <property type="component" value="Unassembled WGS sequence"/>
</dbReference>
<dbReference type="Pfam" id="PF16033">
    <property type="entry name" value="DUF4789"/>
    <property type="match status" value="1"/>
</dbReference>
<name>B4JSL1_DROGR</name>
<dbReference type="OrthoDB" id="6338576at2759"/>
<dbReference type="HOGENOM" id="CLU_096599_0_0_1"/>
<keyword evidence="4" id="KW-1185">Reference proteome</keyword>
<keyword evidence="1" id="KW-0732">Signal</keyword>
<gene>
    <name evidence="3" type="primary">Dgri\GH17899</name>
    <name evidence="3" type="ORF">Dgri_GH17899</name>
</gene>
<sequence length="202" mass="23146">MFKLHFMLCICYALFFVIRSQIAYEEEVDLDKGKQNLNGRKPVYLPARCPRYQLLYPGDQLNDWICDCSPAALYYPETDACYPAYKRGPCKEGEMLVLYKEKVVPECVSNPCQTDGLFRIRDKCFEFGNSNHSSNPCPNKELTFVLGVNPRTLMVDCVQLSMQVETRFSLGETAPNDYYIDMAEKCMRGSRLVAQGHCSKQP</sequence>
<dbReference type="EMBL" id="CH916373">
    <property type="protein sequence ID" value="EDV94751.1"/>
    <property type="molecule type" value="Genomic_DNA"/>
</dbReference>
<dbReference type="PANTHER" id="PTHR21177:SF4">
    <property type="entry name" value="IP06524P"/>
    <property type="match status" value="1"/>
</dbReference>
<evidence type="ECO:0000313" key="3">
    <source>
        <dbReference type="EMBL" id="EDV94751.1"/>
    </source>
</evidence>
<proteinExistence type="predicted"/>
<dbReference type="PANTHER" id="PTHR21177">
    <property type="entry name" value="IP06524P-RELATED"/>
    <property type="match status" value="1"/>
</dbReference>
<dbReference type="AlphaFoldDB" id="B4JSL1"/>
<evidence type="ECO:0000259" key="2">
    <source>
        <dbReference type="Pfam" id="PF16033"/>
    </source>
</evidence>
<reference evidence="3 4" key="1">
    <citation type="journal article" date="2007" name="Nature">
        <title>Evolution of genes and genomes on the Drosophila phylogeny.</title>
        <authorList>
            <consortium name="Drosophila 12 Genomes Consortium"/>
            <person name="Clark A.G."/>
            <person name="Eisen M.B."/>
            <person name="Smith D.R."/>
            <person name="Bergman C.M."/>
            <person name="Oliver B."/>
            <person name="Markow T.A."/>
            <person name="Kaufman T.C."/>
            <person name="Kellis M."/>
            <person name="Gelbart W."/>
            <person name="Iyer V.N."/>
            <person name="Pollard D.A."/>
            <person name="Sackton T.B."/>
            <person name="Larracuente A.M."/>
            <person name="Singh N.D."/>
            <person name="Abad J.P."/>
            <person name="Abt D.N."/>
            <person name="Adryan B."/>
            <person name="Aguade M."/>
            <person name="Akashi H."/>
            <person name="Anderson W.W."/>
            <person name="Aquadro C.F."/>
            <person name="Ardell D.H."/>
            <person name="Arguello R."/>
            <person name="Artieri C.G."/>
            <person name="Barbash D.A."/>
            <person name="Barker D."/>
            <person name="Barsanti P."/>
            <person name="Batterham P."/>
            <person name="Batzoglou S."/>
            <person name="Begun D."/>
            <person name="Bhutkar A."/>
            <person name="Blanco E."/>
            <person name="Bosak S.A."/>
            <person name="Bradley R.K."/>
            <person name="Brand A.D."/>
            <person name="Brent M.R."/>
            <person name="Brooks A.N."/>
            <person name="Brown R.H."/>
            <person name="Butlin R.K."/>
            <person name="Caggese C."/>
            <person name="Calvi B.R."/>
            <person name="Bernardo de Carvalho A."/>
            <person name="Caspi A."/>
            <person name="Castrezana S."/>
            <person name="Celniker S.E."/>
            <person name="Chang J.L."/>
            <person name="Chapple C."/>
            <person name="Chatterji S."/>
            <person name="Chinwalla A."/>
            <person name="Civetta A."/>
            <person name="Clifton S.W."/>
            <person name="Comeron J.M."/>
            <person name="Costello J.C."/>
            <person name="Coyne J.A."/>
            <person name="Daub J."/>
            <person name="David R.G."/>
            <person name="Delcher A.L."/>
            <person name="Delehaunty K."/>
            <person name="Do C.B."/>
            <person name="Ebling H."/>
            <person name="Edwards K."/>
            <person name="Eickbush T."/>
            <person name="Evans J.D."/>
            <person name="Filipski A."/>
            <person name="Findeiss S."/>
            <person name="Freyhult E."/>
            <person name="Fulton L."/>
            <person name="Fulton R."/>
            <person name="Garcia A.C."/>
            <person name="Gardiner A."/>
            <person name="Garfield D.A."/>
            <person name="Garvin B.E."/>
            <person name="Gibson G."/>
            <person name="Gilbert D."/>
            <person name="Gnerre S."/>
            <person name="Godfrey J."/>
            <person name="Good R."/>
            <person name="Gotea V."/>
            <person name="Gravely B."/>
            <person name="Greenberg A.J."/>
            <person name="Griffiths-Jones S."/>
            <person name="Gross S."/>
            <person name="Guigo R."/>
            <person name="Gustafson E.A."/>
            <person name="Haerty W."/>
            <person name="Hahn M.W."/>
            <person name="Halligan D.L."/>
            <person name="Halpern A.L."/>
            <person name="Halter G.M."/>
            <person name="Han M.V."/>
            <person name="Heger A."/>
            <person name="Hillier L."/>
            <person name="Hinrichs A.S."/>
            <person name="Holmes I."/>
            <person name="Hoskins R.A."/>
            <person name="Hubisz M.J."/>
            <person name="Hultmark D."/>
            <person name="Huntley M.A."/>
            <person name="Jaffe D.B."/>
            <person name="Jagadeeshan S."/>
            <person name="Jeck W.R."/>
            <person name="Johnson J."/>
            <person name="Jones C.D."/>
            <person name="Jordan W.C."/>
            <person name="Karpen G.H."/>
            <person name="Kataoka E."/>
            <person name="Keightley P.D."/>
            <person name="Kheradpour P."/>
            <person name="Kirkness E.F."/>
            <person name="Koerich L.B."/>
            <person name="Kristiansen K."/>
            <person name="Kudrna D."/>
            <person name="Kulathinal R.J."/>
            <person name="Kumar S."/>
            <person name="Kwok R."/>
            <person name="Lander E."/>
            <person name="Langley C.H."/>
            <person name="Lapoint R."/>
            <person name="Lazzaro B.P."/>
            <person name="Lee S.J."/>
            <person name="Levesque L."/>
            <person name="Li R."/>
            <person name="Lin C.F."/>
            <person name="Lin M.F."/>
            <person name="Lindblad-Toh K."/>
            <person name="Llopart A."/>
            <person name="Long M."/>
            <person name="Low L."/>
            <person name="Lozovsky E."/>
            <person name="Lu J."/>
            <person name="Luo M."/>
            <person name="Machado C.A."/>
            <person name="Makalowski W."/>
            <person name="Marzo M."/>
            <person name="Matsuda M."/>
            <person name="Matzkin L."/>
            <person name="McAllister B."/>
            <person name="McBride C.S."/>
            <person name="McKernan B."/>
            <person name="McKernan K."/>
            <person name="Mendez-Lago M."/>
            <person name="Minx P."/>
            <person name="Mollenhauer M.U."/>
            <person name="Montooth K."/>
            <person name="Mount S.M."/>
            <person name="Mu X."/>
            <person name="Myers E."/>
            <person name="Negre B."/>
            <person name="Newfeld S."/>
            <person name="Nielsen R."/>
            <person name="Noor M.A."/>
            <person name="O'Grady P."/>
            <person name="Pachter L."/>
            <person name="Papaceit M."/>
            <person name="Parisi M.J."/>
            <person name="Parisi M."/>
            <person name="Parts L."/>
            <person name="Pedersen J.S."/>
            <person name="Pesole G."/>
            <person name="Phillippy A.M."/>
            <person name="Ponting C.P."/>
            <person name="Pop M."/>
            <person name="Porcelli D."/>
            <person name="Powell J.R."/>
            <person name="Prohaska S."/>
            <person name="Pruitt K."/>
            <person name="Puig M."/>
            <person name="Quesneville H."/>
            <person name="Ram K.R."/>
            <person name="Rand D."/>
            <person name="Rasmussen M.D."/>
            <person name="Reed L.K."/>
            <person name="Reenan R."/>
            <person name="Reily A."/>
            <person name="Remington K.A."/>
            <person name="Rieger T.T."/>
            <person name="Ritchie M.G."/>
            <person name="Robin C."/>
            <person name="Rogers Y.H."/>
            <person name="Rohde C."/>
            <person name="Rozas J."/>
            <person name="Rubenfield M.J."/>
            <person name="Ruiz A."/>
            <person name="Russo S."/>
            <person name="Salzberg S.L."/>
            <person name="Sanchez-Gracia A."/>
            <person name="Saranga D.J."/>
            <person name="Sato H."/>
            <person name="Schaeffer S.W."/>
            <person name="Schatz M.C."/>
            <person name="Schlenke T."/>
            <person name="Schwartz R."/>
            <person name="Segarra C."/>
            <person name="Singh R.S."/>
            <person name="Sirot L."/>
            <person name="Sirota M."/>
            <person name="Sisneros N.B."/>
            <person name="Smith C.D."/>
            <person name="Smith T.F."/>
            <person name="Spieth J."/>
            <person name="Stage D.E."/>
            <person name="Stark A."/>
            <person name="Stephan W."/>
            <person name="Strausberg R.L."/>
            <person name="Strempel S."/>
            <person name="Sturgill D."/>
            <person name="Sutton G."/>
            <person name="Sutton G.G."/>
            <person name="Tao W."/>
            <person name="Teichmann S."/>
            <person name="Tobari Y.N."/>
            <person name="Tomimura Y."/>
            <person name="Tsolas J.M."/>
            <person name="Valente V.L."/>
            <person name="Venter E."/>
            <person name="Venter J.C."/>
            <person name="Vicario S."/>
            <person name="Vieira F.G."/>
            <person name="Vilella A.J."/>
            <person name="Villasante A."/>
            <person name="Walenz B."/>
            <person name="Wang J."/>
            <person name="Wasserman M."/>
            <person name="Watts T."/>
            <person name="Wilson D."/>
            <person name="Wilson R.K."/>
            <person name="Wing R.A."/>
            <person name="Wolfner M.F."/>
            <person name="Wong A."/>
            <person name="Wong G.K."/>
            <person name="Wu C.I."/>
            <person name="Wu G."/>
            <person name="Yamamoto D."/>
            <person name="Yang H.P."/>
            <person name="Yang S.P."/>
            <person name="Yorke J.A."/>
            <person name="Yoshida K."/>
            <person name="Zdobnov E."/>
            <person name="Zhang P."/>
            <person name="Zhang Y."/>
            <person name="Zimin A.V."/>
            <person name="Baldwin J."/>
            <person name="Abdouelleil A."/>
            <person name="Abdulkadir J."/>
            <person name="Abebe A."/>
            <person name="Abera B."/>
            <person name="Abreu J."/>
            <person name="Acer S.C."/>
            <person name="Aftuck L."/>
            <person name="Alexander A."/>
            <person name="An P."/>
            <person name="Anderson E."/>
            <person name="Anderson S."/>
            <person name="Arachi H."/>
            <person name="Azer M."/>
            <person name="Bachantsang P."/>
            <person name="Barry A."/>
            <person name="Bayul T."/>
            <person name="Berlin A."/>
            <person name="Bessette D."/>
            <person name="Bloom T."/>
            <person name="Blye J."/>
            <person name="Boguslavskiy L."/>
            <person name="Bonnet C."/>
            <person name="Boukhgalter B."/>
            <person name="Bourzgui I."/>
            <person name="Brown A."/>
            <person name="Cahill P."/>
            <person name="Channer S."/>
            <person name="Cheshatsang Y."/>
            <person name="Chuda L."/>
            <person name="Citroen M."/>
            <person name="Collymore A."/>
            <person name="Cooke P."/>
            <person name="Costello M."/>
            <person name="D'Aco K."/>
            <person name="Daza R."/>
            <person name="De Haan G."/>
            <person name="DeGray S."/>
            <person name="DeMaso C."/>
            <person name="Dhargay N."/>
            <person name="Dooley K."/>
            <person name="Dooley E."/>
            <person name="Doricent M."/>
            <person name="Dorje P."/>
            <person name="Dorjee K."/>
            <person name="Dupes A."/>
            <person name="Elong R."/>
            <person name="Falk J."/>
            <person name="Farina A."/>
            <person name="Faro S."/>
            <person name="Ferguson D."/>
            <person name="Fisher S."/>
            <person name="Foley C.D."/>
            <person name="Franke A."/>
            <person name="Friedrich D."/>
            <person name="Gadbois L."/>
            <person name="Gearin G."/>
            <person name="Gearin C.R."/>
            <person name="Giannoukos G."/>
            <person name="Goode T."/>
            <person name="Graham J."/>
            <person name="Grandbois E."/>
            <person name="Grewal S."/>
            <person name="Gyaltsen K."/>
            <person name="Hafez N."/>
            <person name="Hagos B."/>
            <person name="Hall J."/>
            <person name="Henson C."/>
            <person name="Hollinger A."/>
            <person name="Honan T."/>
            <person name="Huard M.D."/>
            <person name="Hughes L."/>
            <person name="Hurhula B."/>
            <person name="Husby M.E."/>
            <person name="Kamat A."/>
            <person name="Kanga B."/>
            <person name="Kashin S."/>
            <person name="Khazanovich D."/>
            <person name="Kisner P."/>
            <person name="Lance K."/>
            <person name="Lara M."/>
            <person name="Lee W."/>
            <person name="Lennon N."/>
            <person name="Letendre F."/>
            <person name="LeVine R."/>
            <person name="Lipovsky A."/>
            <person name="Liu X."/>
            <person name="Liu J."/>
            <person name="Liu S."/>
            <person name="Lokyitsang T."/>
            <person name="Lokyitsang Y."/>
            <person name="Lubonja R."/>
            <person name="Lui A."/>
            <person name="MacDonald P."/>
            <person name="Magnisalis V."/>
            <person name="Maru K."/>
            <person name="Matthews C."/>
            <person name="McCusker W."/>
            <person name="McDonough S."/>
            <person name="Mehta T."/>
            <person name="Meldrim J."/>
            <person name="Meneus L."/>
            <person name="Mihai O."/>
            <person name="Mihalev A."/>
            <person name="Mihova T."/>
            <person name="Mittelman R."/>
            <person name="Mlenga V."/>
            <person name="Montmayeur A."/>
            <person name="Mulrain L."/>
            <person name="Navidi A."/>
            <person name="Naylor J."/>
            <person name="Negash T."/>
            <person name="Nguyen T."/>
            <person name="Nguyen N."/>
            <person name="Nicol R."/>
            <person name="Norbu C."/>
            <person name="Norbu N."/>
            <person name="Novod N."/>
            <person name="O'Neill B."/>
            <person name="Osman S."/>
            <person name="Markiewicz E."/>
            <person name="Oyono O.L."/>
            <person name="Patti C."/>
            <person name="Phunkhang P."/>
            <person name="Pierre F."/>
            <person name="Priest M."/>
            <person name="Raghuraman S."/>
            <person name="Rege F."/>
            <person name="Reyes R."/>
            <person name="Rise C."/>
            <person name="Rogov P."/>
            <person name="Ross K."/>
            <person name="Ryan E."/>
            <person name="Settipalli S."/>
            <person name="Shea T."/>
            <person name="Sherpa N."/>
            <person name="Shi L."/>
            <person name="Shih D."/>
            <person name="Sparrow T."/>
            <person name="Spaulding J."/>
            <person name="Stalker J."/>
            <person name="Stange-Thomann N."/>
            <person name="Stavropoulos S."/>
            <person name="Stone C."/>
            <person name="Strader C."/>
            <person name="Tesfaye S."/>
            <person name="Thomson T."/>
            <person name="Thoulutsang Y."/>
            <person name="Thoulutsang D."/>
            <person name="Topham K."/>
            <person name="Topping I."/>
            <person name="Tsamla T."/>
            <person name="Vassiliev H."/>
            <person name="Vo A."/>
            <person name="Wangchuk T."/>
            <person name="Wangdi T."/>
            <person name="Weiand M."/>
            <person name="Wilkinson J."/>
            <person name="Wilson A."/>
            <person name="Yadav S."/>
            <person name="Young G."/>
            <person name="Yu Q."/>
            <person name="Zembek L."/>
            <person name="Zhong D."/>
            <person name="Zimmer A."/>
            <person name="Zwirko Z."/>
            <person name="Jaffe D.B."/>
            <person name="Alvarez P."/>
            <person name="Brockman W."/>
            <person name="Butler J."/>
            <person name="Chin C."/>
            <person name="Gnerre S."/>
            <person name="Grabherr M."/>
            <person name="Kleber M."/>
            <person name="Mauceli E."/>
            <person name="MacCallum I."/>
        </authorList>
    </citation>
    <scope>NUCLEOTIDE SEQUENCE [LARGE SCALE GENOMIC DNA]</scope>
    <source>
        <strain evidence="4">Tucson 15287-2541.00</strain>
    </source>
</reference>
<feature type="signal peptide" evidence="1">
    <location>
        <begin position="1"/>
        <end position="25"/>
    </location>
</feature>
<evidence type="ECO:0000256" key="1">
    <source>
        <dbReference type="SAM" id="SignalP"/>
    </source>
</evidence>
<organism evidence="4">
    <name type="scientific">Drosophila grimshawi</name>
    <name type="common">Hawaiian fruit fly</name>
    <name type="synonym">Idiomyia grimshawi</name>
    <dbReference type="NCBI Taxonomy" id="7222"/>
    <lineage>
        <taxon>Eukaryota</taxon>
        <taxon>Metazoa</taxon>
        <taxon>Ecdysozoa</taxon>
        <taxon>Arthropoda</taxon>
        <taxon>Hexapoda</taxon>
        <taxon>Insecta</taxon>
        <taxon>Pterygota</taxon>
        <taxon>Neoptera</taxon>
        <taxon>Endopterygota</taxon>
        <taxon>Diptera</taxon>
        <taxon>Brachycera</taxon>
        <taxon>Muscomorpha</taxon>
        <taxon>Ephydroidea</taxon>
        <taxon>Drosophilidae</taxon>
        <taxon>Drosophila</taxon>
        <taxon>Hawaiian Drosophila</taxon>
    </lineage>
</organism>
<dbReference type="InParanoid" id="B4JSL1"/>